<dbReference type="GeneID" id="92046498"/>
<evidence type="ECO:0000313" key="4">
    <source>
        <dbReference type="Proteomes" id="UP001433268"/>
    </source>
</evidence>
<dbReference type="Proteomes" id="UP001433268">
    <property type="component" value="Unassembled WGS sequence"/>
</dbReference>
<feature type="compositionally biased region" description="Low complexity" evidence="1">
    <location>
        <begin position="47"/>
        <end position="59"/>
    </location>
</feature>
<keyword evidence="2" id="KW-1133">Transmembrane helix</keyword>
<protein>
    <recommendedName>
        <fullName evidence="5">Apple domain-containing protein</fullName>
    </recommendedName>
</protein>
<evidence type="ECO:0000313" key="3">
    <source>
        <dbReference type="EMBL" id="KAK8074460.1"/>
    </source>
</evidence>
<feature type="region of interest" description="Disordered" evidence="1">
    <location>
        <begin position="34"/>
        <end position="95"/>
    </location>
</feature>
<keyword evidence="2" id="KW-0812">Transmembrane</keyword>
<keyword evidence="2" id="KW-0472">Membrane</keyword>
<comment type="caution">
    <text evidence="3">The sequence shown here is derived from an EMBL/GenBank/DDBJ whole genome shotgun (WGS) entry which is preliminary data.</text>
</comment>
<feature type="transmembrane region" description="Helical" evidence="2">
    <location>
        <begin position="106"/>
        <end position="130"/>
    </location>
</feature>
<dbReference type="EMBL" id="JAQQWN010000007">
    <property type="protein sequence ID" value="KAK8074460.1"/>
    <property type="molecule type" value="Genomic_DNA"/>
</dbReference>
<name>A0ABR1VT59_9PEZI</name>
<sequence>MEHNNQQYQYQQVLPQHAGNDATTEKMPADEMQQHGAYGHGQPGVLQHHQQQYHQHQQYAGAADPHAAGHNQYPPAAGGYATTQQVPSHPAKGSPKGTILGMKRGLFVALMLLLLLLIGLVIGLAAGLGVSQSNLHAKESELAAAKSSASPTVFVTVSPAATASGAKPTTTSSHPTGAADKYSCLSNGATANNTQYTSTAAKSNNKFTVYCGIDFGDQEGAKNLEAVNATSMPDCMDACARARDCQGAGWGTLGEANDDPHMCYMKTNLSKSHGADKGWTFAVLTSVPITVSSPSN</sequence>
<evidence type="ECO:0008006" key="5">
    <source>
        <dbReference type="Google" id="ProtNLM"/>
    </source>
</evidence>
<keyword evidence="4" id="KW-1185">Reference proteome</keyword>
<reference evidence="3 4" key="1">
    <citation type="submission" date="2023-01" db="EMBL/GenBank/DDBJ databases">
        <title>Analysis of 21 Apiospora genomes using comparative genomics revels a genus with tremendous synthesis potential of carbohydrate active enzymes and secondary metabolites.</title>
        <authorList>
            <person name="Sorensen T."/>
        </authorList>
    </citation>
    <scope>NUCLEOTIDE SEQUENCE [LARGE SCALE GENOMIC DNA]</scope>
    <source>
        <strain evidence="3 4">CBS 114990</strain>
    </source>
</reference>
<gene>
    <name evidence="3" type="ORF">PG997_009123</name>
</gene>
<proteinExistence type="predicted"/>
<evidence type="ECO:0000256" key="2">
    <source>
        <dbReference type="SAM" id="Phobius"/>
    </source>
</evidence>
<accession>A0ABR1VT59</accession>
<dbReference type="RefSeq" id="XP_066665400.1">
    <property type="nucleotide sequence ID" value="XM_066813438.1"/>
</dbReference>
<organism evidence="3 4">
    <name type="scientific">Apiospora hydei</name>
    <dbReference type="NCBI Taxonomy" id="1337664"/>
    <lineage>
        <taxon>Eukaryota</taxon>
        <taxon>Fungi</taxon>
        <taxon>Dikarya</taxon>
        <taxon>Ascomycota</taxon>
        <taxon>Pezizomycotina</taxon>
        <taxon>Sordariomycetes</taxon>
        <taxon>Xylariomycetidae</taxon>
        <taxon>Amphisphaeriales</taxon>
        <taxon>Apiosporaceae</taxon>
        <taxon>Apiospora</taxon>
    </lineage>
</organism>
<evidence type="ECO:0000256" key="1">
    <source>
        <dbReference type="SAM" id="MobiDB-lite"/>
    </source>
</evidence>